<dbReference type="AlphaFoldDB" id="A0A699KBY1"/>
<organism evidence="2">
    <name type="scientific">Tanacetum cinerariifolium</name>
    <name type="common">Dalmatian daisy</name>
    <name type="synonym">Chrysanthemum cinerariifolium</name>
    <dbReference type="NCBI Taxonomy" id="118510"/>
    <lineage>
        <taxon>Eukaryota</taxon>
        <taxon>Viridiplantae</taxon>
        <taxon>Streptophyta</taxon>
        <taxon>Embryophyta</taxon>
        <taxon>Tracheophyta</taxon>
        <taxon>Spermatophyta</taxon>
        <taxon>Magnoliopsida</taxon>
        <taxon>eudicotyledons</taxon>
        <taxon>Gunneridae</taxon>
        <taxon>Pentapetalae</taxon>
        <taxon>asterids</taxon>
        <taxon>campanulids</taxon>
        <taxon>Asterales</taxon>
        <taxon>Asteraceae</taxon>
        <taxon>Asteroideae</taxon>
        <taxon>Anthemideae</taxon>
        <taxon>Anthemidinae</taxon>
        <taxon>Tanacetum</taxon>
    </lineage>
</organism>
<feature type="region of interest" description="Disordered" evidence="1">
    <location>
        <begin position="60"/>
        <end position="86"/>
    </location>
</feature>
<accession>A0A699KBY1</accession>
<comment type="caution">
    <text evidence="2">The sequence shown here is derived from an EMBL/GenBank/DDBJ whole genome shotgun (WGS) entry which is preliminary data.</text>
</comment>
<name>A0A699KBY1_TANCI</name>
<sequence length="158" mass="18241">ESWNLDYEYHSNDSKINANYDLSSLLPCSEPIQPHTQDIYESLEEDIDFVFKDESKIDEYGVGNDIDNDKPLAPRPRHMNDELSPEENLDEWLKTKMEKRICRTKKKSEEDALIDIKSLMEECQVVYKEASSRMTNEVQGVTFVTNDEEGDTLGALPC</sequence>
<feature type="non-terminal residue" evidence="2">
    <location>
        <position position="1"/>
    </location>
</feature>
<dbReference type="EMBL" id="BKCJ010503812">
    <property type="protein sequence ID" value="GFA86846.1"/>
    <property type="molecule type" value="Genomic_DNA"/>
</dbReference>
<reference evidence="2" key="1">
    <citation type="journal article" date="2019" name="Sci. Rep.">
        <title>Draft genome of Tanacetum cinerariifolium, the natural source of mosquito coil.</title>
        <authorList>
            <person name="Yamashiro T."/>
            <person name="Shiraishi A."/>
            <person name="Satake H."/>
            <person name="Nakayama K."/>
        </authorList>
    </citation>
    <scope>NUCLEOTIDE SEQUENCE</scope>
</reference>
<protein>
    <submittedName>
        <fullName evidence="2">Uncharacterized protein</fullName>
    </submittedName>
</protein>
<gene>
    <name evidence="2" type="ORF">Tci_658818</name>
</gene>
<evidence type="ECO:0000256" key="1">
    <source>
        <dbReference type="SAM" id="MobiDB-lite"/>
    </source>
</evidence>
<proteinExistence type="predicted"/>
<evidence type="ECO:0000313" key="2">
    <source>
        <dbReference type="EMBL" id="GFA86846.1"/>
    </source>
</evidence>